<evidence type="ECO:0000256" key="16">
    <source>
        <dbReference type="ARBA" id="ARBA00049209"/>
    </source>
</evidence>
<dbReference type="Pfam" id="PF01256">
    <property type="entry name" value="Carb_kinase"/>
    <property type="match status" value="1"/>
</dbReference>
<dbReference type="PIRSF" id="PIRSF017184">
    <property type="entry name" value="Nnr"/>
    <property type="match status" value="1"/>
</dbReference>
<comment type="subunit">
    <text evidence="17">Homotetramer.</text>
</comment>
<evidence type="ECO:0000256" key="4">
    <source>
        <dbReference type="ARBA" id="ARBA00009524"/>
    </source>
</evidence>
<dbReference type="InterPro" id="IPR004443">
    <property type="entry name" value="YjeF_N_dom"/>
</dbReference>
<comment type="similarity">
    <text evidence="4 18">In the C-terminal section; belongs to the NnrD/CARKD family.</text>
</comment>
<dbReference type="RefSeq" id="WP_265417813.1">
    <property type="nucleotide sequence ID" value="NZ_CP093443.1"/>
</dbReference>
<keyword evidence="7 17" id="KW-0067">ATP-binding</keyword>
<feature type="domain" description="YjeF N-terminal" evidence="21">
    <location>
        <begin position="11"/>
        <end position="245"/>
    </location>
</feature>
<feature type="domain" description="YjeF C-terminal" evidence="20">
    <location>
        <begin position="252"/>
        <end position="539"/>
    </location>
</feature>
<feature type="binding site" evidence="17">
    <location>
        <position position="389"/>
    </location>
    <ligand>
        <name>(6S)-NADPHX</name>
        <dbReference type="ChEBI" id="CHEBI:64076"/>
    </ligand>
</feature>
<organism evidence="22 23">
    <name type="scientific">Brevibacterium spongiae</name>
    <dbReference type="NCBI Taxonomy" id="2909672"/>
    <lineage>
        <taxon>Bacteria</taxon>
        <taxon>Bacillati</taxon>
        <taxon>Actinomycetota</taxon>
        <taxon>Actinomycetes</taxon>
        <taxon>Micrococcales</taxon>
        <taxon>Brevibacteriaceae</taxon>
        <taxon>Brevibacterium</taxon>
    </lineage>
</organism>
<keyword evidence="11 18" id="KW-0413">Isomerase</keyword>
<comment type="catalytic activity">
    <reaction evidence="1 18">
        <text>(6R)-NADHX = (6S)-NADHX</text>
        <dbReference type="Rhea" id="RHEA:32215"/>
        <dbReference type="ChEBI" id="CHEBI:64074"/>
        <dbReference type="ChEBI" id="CHEBI:64075"/>
        <dbReference type="EC" id="5.1.99.6"/>
    </reaction>
</comment>
<dbReference type="Pfam" id="PF03853">
    <property type="entry name" value="YjeF_N"/>
    <property type="match status" value="1"/>
</dbReference>
<dbReference type="InterPro" id="IPR029056">
    <property type="entry name" value="Ribokinase-like"/>
</dbReference>
<name>A0ABY5SLI4_9MICO</name>
<dbReference type="InterPro" id="IPR017953">
    <property type="entry name" value="Carbohydrate_kinase_pred_CS"/>
</dbReference>
<evidence type="ECO:0000256" key="2">
    <source>
        <dbReference type="ARBA" id="ARBA00000909"/>
    </source>
</evidence>
<evidence type="ECO:0000313" key="22">
    <source>
        <dbReference type="EMBL" id="UVI35140.1"/>
    </source>
</evidence>
<feature type="binding site" evidence="17">
    <location>
        <position position="337"/>
    </location>
    <ligand>
        <name>(6S)-NADPHX</name>
        <dbReference type="ChEBI" id="CHEBI:64076"/>
    </ligand>
</feature>
<keyword evidence="6 17" id="KW-0547">Nucleotide-binding</keyword>
<keyword evidence="23" id="KW-1185">Reference proteome</keyword>
<evidence type="ECO:0000256" key="10">
    <source>
        <dbReference type="ARBA" id="ARBA00023027"/>
    </source>
</evidence>
<comment type="function">
    <text evidence="17">Catalyzes the dehydration of the S-form of NAD(P)HX at the expense of ADP, which is converted to AMP. Together with NAD(P)HX epimerase, which catalyzes the epimerization of the S- and R-forms, the enzyme allows the repair of both epimers of NAD(P)HX, a damaged form of NAD(P)H that is a result of enzymatic or heat-dependent hydration.</text>
</comment>
<accession>A0ABY5SLI4</accession>
<evidence type="ECO:0000259" key="21">
    <source>
        <dbReference type="PROSITE" id="PS51385"/>
    </source>
</evidence>
<dbReference type="PANTHER" id="PTHR12592">
    <property type="entry name" value="ATP-DEPENDENT (S)-NAD(P)H-HYDRATE DEHYDRATASE FAMILY MEMBER"/>
    <property type="match status" value="1"/>
</dbReference>
<evidence type="ECO:0000256" key="6">
    <source>
        <dbReference type="ARBA" id="ARBA00022741"/>
    </source>
</evidence>
<dbReference type="InterPro" id="IPR000631">
    <property type="entry name" value="CARKD"/>
</dbReference>
<evidence type="ECO:0000256" key="3">
    <source>
        <dbReference type="ARBA" id="ARBA00006001"/>
    </source>
</evidence>
<keyword evidence="9 18" id="KW-0630">Potassium</keyword>
<dbReference type="Gene3D" id="3.40.1190.20">
    <property type="match status" value="1"/>
</dbReference>
<dbReference type="PROSITE" id="PS51383">
    <property type="entry name" value="YJEF_C_3"/>
    <property type="match status" value="1"/>
</dbReference>
<dbReference type="Proteomes" id="UP001064879">
    <property type="component" value="Chromosome"/>
</dbReference>
<comment type="function">
    <text evidence="14 18">Bifunctional enzyme that catalyzes the epimerization of the S- and R-forms of NAD(P)HX and the dehydration of the S-form of NAD(P)HX at the expense of ADP, which is converted to AMP. This allows the repair of both epimers of NAD(P)HX, a damaged form of NAD(P)H that is a result of enzymatic or heat-dependent hydration.</text>
</comment>
<evidence type="ECO:0000256" key="1">
    <source>
        <dbReference type="ARBA" id="ARBA00000013"/>
    </source>
</evidence>
<evidence type="ECO:0000256" key="15">
    <source>
        <dbReference type="ARBA" id="ARBA00048238"/>
    </source>
</evidence>
<feature type="binding site" evidence="17">
    <location>
        <position position="461"/>
    </location>
    <ligand>
        <name>AMP</name>
        <dbReference type="ChEBI" id="CHEBI:456215"/>
    </ligand>
</feature>
<dbReference type="PROSITE" id="PS01050">
    <property type="entry name" value="YJEF_C_2"/>
    <property type="match status" value="1"/>
</dbReference>
<dbReference type="EMBL" id="CP093443">
    <property type="protein sequence ID" value="UVI35140.1"/>
    <property type="molecule type" value="Genomic_DNA"/>
</dbReference>
<dbReference type="InterPro" id="IPR030677">
    <property type="entry name" value="Nnr"/>
</dbReference>
<keyword evidence="10 17" id="KW-0520">NAD</keyword>
<keyword evidence="13" id="KW-0511">Multifunctional enzyme</keyword>
<dbReference type="CDD" id="cd01171">
    <property type="entry name" value="YXKO-related"/>
    <property type="match status" value="1"/>
</dbReference>
<evidence type="ECO:0000256" key="11">
    <source>
        <dbReference type="ARBA" id="ARBA00023235"/>
    </source>
</evidence>
<keyword evidence="5 18" id="KW-0479">Metal-binding</keyword>
<evidence type="ECO:0000256" key="19">
    <source>
        <dbReference type="SAM" id="MobiDB-lite"/>
    </source>
</evidence>
<proteinExistence type="inferred from homology"/>
<comment type="catalytic activity">
    <reaction evidence="16 17 18">
        <text>(6S)-NADPHX + ADP = AMP + phosphate + NADPH + H(+)</text>
        <dbReference type="Rhea" id="RHEA:32235"/>
        <dbReference type="ChEBI" id="CHEBI:15378"/>
        <dbReference type="ChEBI" id="CHEBI:43474"/>
        <dbReference type="ChEBI" id="CHEBI:57783"/>
        <dbReference type="ChEBI" id="CHEBI:64076"/>
        <dbReference type="ChEBI" id="CHEBI:456215"/>
        <dbReference type="ChEBI" id="CHEBI:456216"/>
        <dbReference type="EC" id="4.2.1.136"/>
    </reaction>
</comment>
<comment type="similarity">
    <text evidence="3 18">In the N-terminal section; belongs to the NnrE/AIBP family.</text>
</comment>
<feature type="binding site" evidence="17">
    <location>
        <position position="462"/>
    </location>
    <ligand>
        <name>(6S)-NADPHX</name>
        <dbReference type="ChEBI" id="CHEBI:64076"/>
    </ligand>
</feature>
<keyword evidence="12 17" id="KW-0456">Lyase</keyword>
<dbReference type="InterPro" id="IPR036652">
    <property type="entry name" value="YjeF_N_dom_sf"/>
</dbReference>
<evidence type="ECO:0000256" key="9">
    <source>
        <dbReference type="ARBA" id="ARBA00022958"/>
    </source>
</evidence>
<feature type="compositionally biased region" description="Polar residues" evidence="19">
    <location>
        <begin position="125"/>
        <end position="139"/>
    </location>
</feature>
<comment type="cofactor">
    <cofactor evidence="18">
        <name>K(+)</name>
        <dbReference type="ChEBI" id="CHEBI:29103"/>
    </cofactor>
    <text evidence="18">Binds 1 potassium ion per subunit.</text>
</comment>
<evidence type="ECO:0000256" key="5">
    <source>
        <dbReference type="ARBA" id="ARBA00022723"/>
    </source>
</evidence>
<evidence type="ECO:0000256" key="18">
    <source>
        <dbReference type="PIRNR" id="PIRNR017184"/>
    </source>
</evidence>
<dbReference type="SUPFAM" id="SSF64153">
    <property type="entry name" value="YjeF N-terminal domain-like"/>
    <property type="match status" value="1"/>
</dbReference>
<feature type="region of interest" description="Disordered" evidence="19">
    <location>
        <begin position="109"/>
        <end position="139"/>
    </location>
</feature>
<keyword evidence="8 17" id="KW-0521">NADP</keyword>
<dbReference type="HAMAP" id="MF_01965">
    <property type="entry name" value="NADHX_dehydratase"/>
    <property type="match status" value="1"/>
</dbReference>
<comment type="catalytic activity">
    <reaction evidence="15 17 18">
        <text>(6S)-NADHX + ADP = AMP + phosphate + NADH + H(+)</text>
        <dbReference type="Rhea" id="RHEA:32223"/>
        <dbReference type="ChEBI" id="CHEBI:15378"/>
        <dbReference type="ChEBI" id="CHEBI:43474"/>
        <dbReference type="ChEBI" id="CHEBI:57945"/>
        <dbReference type="ChEBI" id="CHEBI:64074"/>
        <dbReference type="ChEBI" id="CHEBI:456215"/>
        <dbReference type="ChEBI" id="CHEBI:456216"/>
        <dbReference type="EC" id="4.2.1.136"/>
    </reaction>
</comment>
<evidence type="ECO:0000256" key="13">
    <source>
        <dbReference type="ARBA" id="ARBA00023268"/>
    </source>
</evidence>
<comment type="cofactor">
    <cofactor evidence="17">
        <name>Mg(2+)</name>
        <dbReference type="ChEBI" id="CHEBI:18420"/>
    </cofactor>
</comment>
<dbReference type="EC" id="4.2.1.136" evidence="17"/>
<dbReference type="SUPFAM" id="SSF53613">
    <property type="entry name" value="Ribokinase-like"/>
    <property type="match status" value="1"/>
</dbReference>
<evidence type="ECO:0000256" key="12">
    <source>
        <dbReference type="ARBA" id="ARBA00023239"/>
    </source>
</evidence>
<gene>
    <name evidence="17" type="primary">nnrD</name>
    <name evidence="22" type="ORF">L1F31_13580</name>
</gene>
<evidence type="ECO:0000259" key="20">
    <source>
        <dbReference type="PROSITE" id="PS51383"/>
    </source>
</evidence>
<evidence type="ECO:0000256" key="8">
    <source>
        <dbReference type="ARBA" id="ARBA00022857"/>
    </source>
</evidence>
<evidence type="ECO:0000256" key="7">
    <source>
        <dbReference type="ARBA" id="ARBA00022840"/>
    </source>
</evidence>
<evidence type="ECO:0000256" key="14">
    <source>
        <dbReference type="ARBA" id="ARBA00025153"/>
    </source>
</evidence>
<evidence type="ECO:0000313" key="23">
    <source>
        <dbReference type="Proteomes" id="UP001064879"/>
    </source>
</evidence>
<dbReference type="PANTHER" id="PTHR12592:SF0">
    <property type="entry name" value="ATP-DEPENDENT (S)-NAD(P)H-HYDRATE DEHYDRATASE"/>
    <property type="match status" value="1"/>
</dbReference>
<protein>
    <recommendedName>
        <fullName evidence="17">ADP-dependent (S)-NAD(P)H-hydrate dehydratase</fullName>
        <ecNumber evidence="17">4.2.1.136</ecNumber>
    </recommendedName>
    <alternativeName>
        <fullName evidence="17">ADP-dependent NAD(P)HX dehydratase</fullName>
    </alternativeName>
</protein>
<comment type="catalytic activity">
    <reaction evidence="2 18">
        <text>(6R)-NADPHX = (6S)-NADPHX</text>
        <dbReference type="Rhea" id="RHEA:32227"/>
        <dbReference type="ChEBI" id="CHEBI:64076"/>
        <dbReference type="ChEBI" id="CHEBI:64077"/>
        <dbReference type="EC" id="5.1.99.6"/>
    </reaction>
</comment>
<comment type="similarity">
    <text evidence="17">Belongs to the NnrD/CARKD family.</text>
</comment>
<sequence>MSVFAYPSEVIREAEVPLLEAGVPLMARAARALANIGIDTLTADLGRVTGTRVCVLAGPGNNAGDALFAAATLGRRGAAVTVIALFDRTHDEGLTAARRSGAQVLAFASTEADDDPTSTEAADPSSDSTRTVPARNGSTRAEALRELSRADLVLDGILGTGGRRGLPGHIASLIAAWAPHRTGNLIAVDVPSDLSPDSDGAETRLHADRTVTFGGLKAELVDPRVHEFTGSIDVIDIGLGLDTGLAVAELLDADDLAADFPRPEASGHKYSRGVVGVLAGSEDYPGAGVLTTTSAVNTGAGMVRYLGSPFVAEFVIGVHPEVVSASGRVNAVIFGPGDPEPEFVQGATEALSDSHIPVVIDAGGLDMVGRAEAMIGTWMAERPIIITPHAGELARMLSRLLGEIITAGRIGQDPVGWARQAAEVTGTIVVLKGHHTVIAAPDGLVVLPEPGPASLATAGSGDVLAGILGTLAAIASAEHRYDGDDSPLPHADWARLAGLGVLVHNAAGQRAVSASGFADALTEVVGELIHGAELISGTD</sequence>
<dbReference type="PROSITE" id="PS51385">
    <property type="entry name" value="YJEF_N"/>
    <property type="match status" value="1"/>
</dbReference>
<feature type="binding site" evidence="17">
    <location>
        <begin position="432"/>
        <end position="436"/>
    </location>
    <ligand>
        <name>AMP</name>
        <dbReference type="ChEBI" id="CHEBI:456215"/>
    </ligand>
</feature>
<dbReference type="Gene3D" id="3.40.50.10260">
    <property type="entry name" value="YjeF N-terminal domain"/>
    <property type="match status" value="1"/>
</dbReference>
<evidence type="ECO:0000256" key="17">
    <source>
        <dbReference type="HAMAP-Rule" id="MF_01965"/>
    </source>
</evidence>
<reference evidence="22" key="1">
    <citation type="submission" date="2022-03" db="EMBL/GenBank/DDBJ databases">
        <title>Brevibacterium spongiae sp. nov., isolated from marine sponge.</title>
        <authorList>
            <person name="Li Z."/>
            <person name="Zhang M."/>
        </authorList>
    </citation>
    <scope>NUCLEOTIDE SEQUENCE</scope>
    <source>
        <strain evidence="22">WHS-Z9</strain>
    </source>
</reference>
<feature type="binding site" evidence="17">
    <location>
        <position position="287"/>
    </location>
    <ligand>
        <name>(6S)-NADPHX</name>
        <dbReference type="ChEBI" id="CHEBI:64076"/>
    </ligand>
</feature>